<dbReference type="PANTHER" id="PTHR48081:SF13">
    <property type="entry name" value="ALPHA_BETA HYDROLASE"/>
    <property type="match status" value="1"/>
</dbReference>
<feature type="domain" description="BD-FAE-like" evidence="3">
    <location>
        <begin position="71"/>
        <end position="283"/>
    </location>
</feature>
<proteinExistence type="predicted"/>
<dbReference type="InterPro" id="IPR049492">
    <property type="entry name" value="BD-FAE-like_dom"/>
</dbReference>
<keyword evidence="2" id="KW-0732">Signal</keyword>
<dbReference type="Gene3D" id="3.40.50.1820">
    <property type="entry name" value="alpha/beta hydrolase"/>
    <property type="match status" value="1"/>
</dbReference>
<name>A0ABS5DYA4_9BURK</name>
<evidence type="ECO:0000256" key="2">
    <source>
        <dbReference type="SAM" id="SignalP"/>
    </source>
</evidence>
<dbReference type="Pfam" id="PF20434">
    <property type="entry name" value="BD-FAE"/>
    <property type="match status" value="1"/>
</dbReference>
<feature type="chain" id="PRO_5046741483" evidence="2">
    <location>
        <begin position="32"/>
        <end position="325"/>
    </location>
</feature>
<keyword evidence="1 4" id="KW-0378">Hydrolase</keyword>
<evidence type="ECO:0000259" key="3">
    <source>
        <dbReference type="Pfam" id="PF20434"/>
    </source>
</evidence>
<dbReference type="PANTHER" id="PTHR48081">
    <property type="entry name" value="AB HYDROLASE SUPERFAMILY PROTEIN C4A8.06C"/>
    <property type="match status" value="1"/>
</dbReference>
<evidence type="ECO:0000313" key="4">
    <source>
        <dbReference type="EMBL" id="MBQ0936132.1"/>
    </source>
</evidence>
<dbReference type="EMBL" id="JAGQDG010000004">
    <property type="protein sequence ID" value="MBQ0936132.1"/>
    <property type="molecule type" value="Genomic_DNA"/>
</dbReference>
<keyword evidence="5" id="KW-1185">Reference proteome</keyword>
<evidence type="ECO:0000256" key="1">
    <source>
        <dbReference type="ARBA" id="ARBA00022801"/>
    </source>
</evidence>
<evidence type="ECO:0000313" key="5">
    <source>
        <dbReference type="Proteomes" id="UP000672097"/>
    </source>
</evidence>
<reference evidence="4 5" key="1">
    <citation type="submission" date="2021-04" db="EMBL/GenBank/DDBJ databases">
        <title>The genome sequence of type strain Ideonella paludis KCTC 32238.</title>
        <authorList>
            <person name="Liu Y."/>
        </authorList>
    </citation>
    <scope>NUCLEOTIDE SEQUENCE [LARGE SCALE GENOMIC DNA]</scope>
    <source>
        <strain evidence="4 5">KCTC 32238</strain>
    </source>
</reference>
<comment type="caution">
    <text evidence="4">The sequence shown here is derived from an EMBL/GenBank/DDBJ whole genome shotgun (WGS) entry which is preliminary data.</text>
</comment>
<dbReference type="InterPro" id="IPR029058">
    <property type="entry name" value="AB_hydrolase_fold"/>
</dbReference>
<accession>A0ABS5DYA4</accession>
<dbReference type="RefSeq" id="WP_210809443.1">
    <property type="nucleotide sequence ID" value="NZ_JAGQDG010000004.1"/>
</dbReference>
<feature type="signal peptide" evidence="2">
    <location>
        <begin position="1"/>
        <end position="31"/>
    </location>
</feature>
<dbReference type="Proteomes" id="UP000672097">
    <property type="component" value="Unassembled WGS sequence"/>
</dbReference>
<gene>
    <name evidence="4" type="ORF">KAK11_12405</name>
</gene>
<protein>
    <submittedName>
        <fullName evidence="4">Alpha/beta hydrolase</fullName>
    </submittedName>
</protein>
<dbReference type="InterPro" id="IPR050300">
    <property type="entry name" value="GDXG_lipolytic_enzyme"/>
</dbReference>
<organism evidence="4 5">
    <name type="scientific">Ideonella paludis</name>
    <dbReference type="NCBI Taxonomy" id="1233411"/>
    <lineage>
        <taxon>Bacteria</taxon>
        <taxon>Pseudomonadati</taxon>
        <taxon>Pseudomonadota</taxon>
        <taxon>Betaproteobacteria</taxon>
        <taxon>Burkholderiales</taxon>
        <taxon>Sphaerotilaceae</taxon>
        <taxon>Ideonella</taxon>
    </lineage>
</organism>
<sequence length="325" mass="33110">MTTPSMQRSAATWAGLCAAVLGLGMALPGCTSPNASTAPPTASAAGAVPADAPAQTLRDVAYASRSAAQKMDIYMPAGAGPFPAVVLIHGGAFKRGDKAMDAANAAALVAQGYVAVAINYRLSGEATFPAAVHDAKAAVRFLRARASDYRIQPSKIGVWGASAGGHLAAMLGTSGGVAELEGTEGAHLGVSSRVQAVVDWFGPINFATMVSEGRALGFAAHYNVDNESAYLGVDANSPAHLALVQRSNPATYIDAQDPPFFIQVGSADPLIPYTQSLNFHAALKAVLGEAKVSVEKLEGAGHGGPQFGSAANLSKVLGFLGQHLK</sequence>
<dbReference type="SUPFAM" id="SSF53474">
    <property type="entry name" value="alpha/beta-Hydrolases"/>
    <property type="match status" value="1"/>
</dbReference>
<dbReference type="GO" id="GO:0016787">
    <property type="term" value="F:hydrolase activity"/>
    <property type="evidence" value="ECO:0007669"/>
    <property type="project" value="UniProtKB-KW"/>
</dbReference>